<evidence type="ECO:0000313" key="2">
    <source>
        <dbReference type="EMBL" id="ABF43435.1"/>
    </source>
</evidence>
<accession>Q1II65</accession>
<name>Q1II65_KORVE</name>
<gene>
    <name evidence="2" type="ordered locus">Acid345_4435</name>
</gene>
<dbReference type="STRING" id="204669.Acid345_4435"/>
<dbReference type="KEGG" id="aba:Acid345_4435"/>
<dbReference type="InterPro" id="IPR002716">
    <property type="entry name" value="PIN_dom"/>
</dbReference>
<dbReference type="CDD" id="cd18692">
    <property type="entry name" value="PIN_VapC-like"/>
    <property type="match status" value="1"/>
</dbReference>
<dbReference type="EnsemblBacteria" id="ABF43435">
    <property type="protein sequence ID" value="ABF43435"/>
    <property type="gene ID" value="Acid345_4435"/>
</dbReference>
<dbReference type="HOGENOM" id="CLU_128080_0_0_0"/>
<proteinExistence type="predicted"/>
<reference evidence="2 3" key="1">
    <citation type="journal article" date="2009" name="Appl. Environ. Microbiol.">
        <title>Three genomes from the phylum Acidobacteria provide insight into the lifestyles of these microorganisms in soils.</title>
        <authorList>
            <person name="Ward N.L."/>
            <person name="Challacombe J.F."/>
            <person name="Janssen P.H."/>
            <person name="Henrissat B."/>
            <person name="Coutinho P.M."/>
            <person name="Wu M."/>
            <person name="Xie G."/>
            <person name="Haft D.H."/>
            <person name="Sait M."/>
            <person name="Badger J."/>
            <person name="Barabote R.D."/>
            <person name="Bradley B."/>
            <person name="Brettin T.S."/>
            <person name="Brinkac L.M."/>
            <person name="Bruce D."/>
            <person name="Creasy T."/>
            <person name="Daugherty S.C."/>
            <person name="Davidsen T.M."/>
            <person name="DeBoy R.T."/>
            <person name="Detter J.C."/>
            <person name="Dodson R.J."/>
            <person name="Durkin A.S."/>
            <person name="Ganapathy A."/>
            <person name="Gwinn-Giglio M."/>
            <person name="Han C.S."/>
            <person name="Khouri H."/>
            <person name="Kiss H."/>
            <person name="Kothari S.P."/>
            <person name="Madupu R."/>
            <person name="Nelson K.E."/>
            <person name="Nelson W.C."/>
            <person name="Paulsen I."/>
            <person name="Penn K."/>
            <person name="Ren Q."/>
            <person name="Rosovitz M.J."/>
            <person name="Selengut J.D."/>
            <person name="Shrivastava S."/>
            <person name="Sullivan S.A."/>
            <person name="Tapia R."/>
            <person name="Thompson L.S."/>
            <person name="Watkins K.L."/>
            <person name="Yang Q."/>
            <person name="Yu C."/>
            <person name="Zafar N."/>
            <person name="Zhou L."/>
            <person name="Kuske C.R."/>
        </authorList>
    </citation>
    <scope>NUCLEOTIDE SEQUENCE [LARGE SCALE GENOMIC DNA]</scope>
    <source>
        <strain evidence="2 3">Ellin345</strain>
    </source>
</reference>
<dbReference type="SUPFAM" id="SSF88723">
    <property type="entry name" value="PIN domain-like"/>
    <property type="match status" value="1"/>
</dbReference>
<feature type="domain" description="PIN" evidence="1">
    <location>
        <begin position="13"/>
        <end position="126"/>
    </location>
</feature>
<dbReference type="EMBL" id="CP000360">
    <property type="protein sequence ID" value="ABF43435.1"/>
    <property type="molecule type" value="Genomic_DNA"/>
</dbReference>
<dbReference type="AlphaFoldDB" id="Q1II65"/>
<evidence type="ECO:0000259" key="1">
    <source>
        <dbReference type="Pfam" id="PF01850"/>
    </source>
</evidence>
<protein>
    <recommendedName>
        <fullName evidence="1">PIN domain-containing protein</fullName>
    </recommendedName>
</protein>
<organism evidence="2 3">
    <name type="scientific">Koribacter versatilis (strain Ellin345)</name>
    <dbReference type="NCBI Taxonomy" id="204669"/>
    <lineage>
        <taxon>Bacteria</taxon>
        <taxon>Pseudomonadati</taxon>
        <taxon>Acidobacteriota</taxon>
        <taxon>Terriglobia</taxon>
        <taxon>Terriglobales</taxon>
        <taxon>Candidatus Korobacteraceae</taxon>
        <taxon>Candidatus Korobacter</taxon>
    </lineage>
</organism>
<dbReference type="Proteomes" id="UP000002432">
    <property type="component" value="Chromosome"/>
</dbReference>
<dbReference type="Pfam" id="PF01850">
    <property type="entry name" value="PIN"/>
    <property type="match status" value="1"/>
</dbReference>
<dbReference type="eggNOG" id="COG5573">
    <property type="taxonomic scope" value="Bacteria"/>
</dbReference>
<sequence length="155" mass="16776">MSSTTNRTMRIGLDTNVLFYAEGLNGEVKQRAILDILTALPQDRIVVPVQCLGEFFHALVRKGGYSRREAQLAVMAVQDSTAVADTTAEVLLAAADLAAQHQFTIWDSVVMAAASRAGCRLLLSEDLQDGFTWSGLTIANPLAAKIHPLLESLLH</sequence>
<dbReference type="InterPro" id="IPR029060">
    <property type="entry name" value="PIN-like_dom_sf"/>
</dbReference>
<keyword evidence="3" id="KW-1185">Reference proteome</keyword>
<evidence type="ECO:0000313" key="3">
    <source>
        <dbReference type="Proteomes" id="UP000002432"/>
    </source>
</evidence>
<dbReference type="Gene3D" id="3.40.50.1010">
    <property type="entry name" value="5'-nuclease"/>
    <property type="match status" value="1"/>
</dbReference>